<accession>A0A1F7WFC6</accession>
<protein>
    <submittedName>
        <fullName evidence="1">Uncharacterized protein</fullName>
    </submittedName>
</protein>
<name>A0A1F7WFC6_9BACT</name>
<gene>
    <name evidence="1" type="ORF">A2480_01485</name>
</gene>
<comment type="caution">
    <text evidence="1">The sequence shown here is derived from an EMBL/GenBank/DDBJ whole genome shotgun (WGS) entry which is preliminary data.</text>
</comment>
<proteinExistence type="predicted"/>
<dbReference type="Proteomes" id="UP000176988">
    <property type="component" value="Unassembled WGS sequence"/>
</dbReference>
<organism evidence="1 2">
    <name type="scientific">Candidatus Uhrbacteria bacterium RIFOXYC2_FULL_47_19</name>
    <dbReference type="NCBI Taxonomy" id="1802424"/>
    <lineage>
        <taxon>Bacteria</taxon>
        <taxon>Candidatus Uhriibacteriota</taxon>
    </lineage>
</organism>
<evidence type="ECO:0000313" key="2">
    <source>
        <dbReference type="Proteomes" id="UP000176988"/>
    </source>
</evidence>
<dbReference type="AlphaFoldDB" id="A0A1F7WFC6"/>
<reference evidence="1 2" key="1">
    <citation type="journal article" date="2016" name="Nat. Commun.">
        <title>Thousands of microbial genomes shed light on interconnected biogeochemical processes in an aquifer system.</title>
        <authorList>
            <person name="Anantharaman K."/>
            <person name="Brown C.T."/>
            <person name="Hug L.A."/>
            <person name="Sharon I."/>
            <person name="Castelle C.J."/>
            <person name="Probst A.J."/>
            <person name="Thomas B.C."/>
            <person name="Singh A."/>
            <person name="Wilkins M.J."/>
            <person name="Karaoz U."/>
            <person name="Brodie E.L."/>
            <person name="Williams K.H."/>
            <person name="Hubbard S.S."/>
            <person name="Banfield J.F."/>
        </authorList>
    </citation>
    <scope>NUCLEOTIDE SEQUENCE [LARGE SCALE GENOMIC DNA]</scope>
</reference>
<sequence>MIKPGRVKLIKEFRPTEGIAQKEEPHVGGQALVETNWTVHCPKAVPTNLMTLHRDELAPLLANQTDSIAGTLSFAPRSERI</sequence>
<dbReference type="EMBL" id="MGFG01000018">
    <property type="protein sequence ID" value="OGM01089.1"/>
    <property type="molecule type" value="Genomic_DNA"/>
</dbReference>
<evidence type="ECO:0000313" key="1">
    <source>
        <dbReference type="EMBL" id="OGM01089.1"/>
    </source>
</evidence>